<dbReference type="InterPro" id="IPR036259">
    <property type="entry name" value="MFS_trans_sf"/>
</dbReference>
<feature type="transmembrane region" description="Helical" evidence="6">
    <location>
        <begin position="220"/>
        <end position="242"/>
    </location>
</feature>
<comment type="subcellular location">
    <subcellularLocation>
        <location evidence="1">Membrane</location>
        <topology evidence="1">Multi-pass membrane protein</topology>
    </subcellularLocation>
</comment>
<dbReference type="EMBL" id="JADGJD010000001">
    <property type="protein sequence ID" value="KAJ3057538.1"/>
    <property type="molecule type" value="Genomic_DNA"/>
</dbReference>
<feature type="transmembrane region" description="Helical" evidence="6">
    <location>
        <begin position="160"/>
        <end position="177"/>
    </location>
</feature>
<dbReference type="Proteomes" id="UP001212841">
    <property type="component" value="Unassembled WGS sequence"/>
</dbReference>
<feature type="transmembrane region" description="Helical" evidence="6">
    <location>
        <begin position="254"/>
        <end position="275"/>
    </location>
</feature>
<dbReference type="AlphaFoldDB" id="A0AAD5SNJ6"/>
<keyword evidence="3 6" id="KW-0812">Transmembrane</keyword>
<gene>
    <name evidence="8" type="ORF">HK097_000004</name>
</gene>
<dbReference type="Pfam" id="PF07690">
    <property type="entry name" value="MFS_1"/>
    <property type="match status" value="1"/>
</dbReference>
<name>A0AAD5SNJ6_9FUNG</name>
<keyword evidence="9" id="KW-1185">Reference proteome</keyword>
<evidence type="ECO:0000256" key="3">
    <source>
        <dbReference type="ARBA" id="ARBA00022692"/>
    </source>
</evidence>
<dbReference type="InterPro" id="IPR011701">
    <property type="entry name" value="MFS"/>
</dbReference>
<feature type="transmembrane region" description="Helical" evidence="6">
    <location>
        <begin position="295"/>
        <end position="318"/>
    </location>
</feature>
<feature type="transmembrane region" description="Helical" evidence="6">
    <location>
        <begin position="86"/>
        <end position="104"/>
    </location>
</feature>
<feature type="transmembrane region" description="Helical" evidence="6">
    <location>
        <begin position="189"/>
        <end position="208"/>
    </location>
</feature>
<protein>
    <recommendedName>
        <fullName evidence="7">Major facilitator superfamily (MFS) profile domain-containing protein</fullName>
    </recommendedName>
</protein>
<dbReference type="SUPFAM" id="SSF103473">
    <property type="entry name" value="MFS general substrate transporter"/>
    <property type="match status" value="1"/>
</dbReference>
<dbReference type="GO" id="GO:0016020">
    <property type="term" value="C:membrane"/>
    <property type="evidence" value="ECO:0007669"/>
    <property type="project" value="UniProtKB-SubCell"/>
</dbReference>
<evidence type="ECO:0000256" key="6">
    <source>
        <dbReference type="SAM" id="Phobius"/>
    </source>
</evidence>
<feature type="transmembrane region" description="Helical" evidence="6">
    <location>
        <begin position="12"/>
        <end position="34"/>
    </location>
</feature>
<accession>A0AAD5SNJ6</accession>
<sequence>MGGFLTESSLGWPFSFHIPGIIAFAVAIFALISLPPASVTDPEADVTTKTKRPSIDYLGAALCTSAMLMLVFVLSEGNARGWSDPLIISLLILSLLLFGAFVFAEMKIKEPLMPPNIWLLPNFAAAFVIAMCVTAFFVNYTYYLTLIFQEVWGYNAVESAIRFVPVGVTAVIIALLAENLIHYFNIKMTLIAGLLLGLIGNVILGFYSNENEYWSKFFPSVIIGIAGLASTYTSVAITAFSAAPNNMAGLIGGVLNTAFQFGTGLGLAITTPVVSSVNGPSAHLEGADRHRLLKGYHAAIWTTVGIIGFALLIAIIFVKVIPKTDEDGETLTVHVDSGRKSKEEGSRYDATRASVDTVVVQA</sequence>
<evidence type="ECO:0000256" key="5">
    <source>
        <dbReference type="ARBA" id="ARBA00023136"/>
    </source>
</evidence>
<dbReference type="Gene3D" id="1.20.1250.20">
    <property type="entry name" value="MFS general substrate transporter like domains"/>
    <property type="match status" value="1"/>
</dbReference>
<evidence type="ECO:0000256" key="4">
    <source>
        <dbReference type="ARBA" id="ARBA00022989"/>
    </source>
</evidence>
<dbReference type="PROSITE" id="PS50850">
    <property type="entry name" value="MFS"/>
    <property type="match status" value="1"/>
</dbReference>
<evidence type="ECO:0000259" key="7">
    <source>
        <dbReference type="PROSITE" id="PS50850"/>
    </source>
</evidence>
<comment type="caution">
    <text evidence="8">The sequence shown here is derived from an EMBL/GenBank/DDBJ whole genome shotgun (WGS) entry which is preliminary data.</text>
</comment>
<evidence type="ECO:0000256" key="2">
    <source>
        <dbReference type="ARBA" id="ARBA00022448"/>
    </source>
</evidence>
<keyword evidence="2" id="KW-0813">Transport</keyword>
<feature type="domain" description="Major facilitator superfamily (MFS) profile" evidence="7">
    <location>
        <begin position="1"/>
        <end position="325"/>
    </location>
</feature>
<organism evidence="8 9">
    <name type="scientific">Rhizophlyctis rosea</name>
    <dbReference type="NCBI Taxonomy" id="64517"/>
    <lineage>
        <taxon>Eukaryota</taxon>
        <taxon>Fungi</taxon>
        <taxon>Fungi incertae sedis</taxon>
        <taxon>Chytridiomycota</taxon>
        <taxon>Chytridiomycota incertae sedis</taxon>
        <taxon>Chytridiomycetes</taxon>
        <taxon>Rhizophlyctidales</taxon>
        <taxon>Rhizophlyctidaceae</taxon>
        <taxon>Rhizophlyctis</taxon>
    </lineage>
</organism>
<proteinExistence type="predicted"/>
<evidence type="ECO:0000313" key="9">
    <source>
        <dbReference type="Proteomes" id="UP001212841"/>
    </source>
</evidence>
<dbReference type="GO" id="GO:0022857">
    <property type="term" value="F:transmembrane transporter activity"/>
    <property type="evidence" value="ECO:0007669"/>
    <property type="project" value="InterPro"/>
</dbReference>
<evidence type="ECO:0000313" key="8">
    <source>
        <dbReference type="EMBL" id="KAJ3057538.1"/>
    </source>
</evidence>
<keyword evidence="5 6" id="KW-0472">Membrane</keyword>
<dbReference type="PANTHER" id="PTHR42718:SF9">
    <property type="entry name" value="MAJOR FACILITATOR SUPERFAMILY MULTIDRUG TRANSPORTER MFSC"/>
    <property type="match status" value="1"/>
</dbReference>
<feature type="transmembrane region" description="Helical" evidence="6">
    <location>
        <begin position="55"/>
        <end position="74"/>
    </location>
</feature>
<reference evidence="8" key="1">
    <citation type="submission" date="2020-05" db="EMBL/GenBank/DDBJ databases">
        <title>Phylogenomic resolution of chytrid fungi.</title>
        <authorList>
            <person name="Stajich J.E."/>
            <person name="Amses K."/>
            <person name="Simmons R."/>
            <person name="Seto K."/>
            <person name="Myers J."/>
            <person name="Bonds A."/>
            <person name="Quandt C.A."/>
            <person name="Barry K."/>
            <person name="Liu P."/>
            <person name="Grigoriev I."/>
            <person name="Longcore J.E."/>
            <person name="James T.Y."/>
        </authorList>
    </citation>
    <scope>NUCLEOTIDE SEQUENCE</scope>
    <source>
        <strain evidence="8">JEL0318</strain>
    </source>
</reference>
<keyword evidence="4 6" id="KW-1133">Transmembrane helix</keyword>
<dbReference type="PANTHER" id="PTHR42718">
    <property type="entry name" value="MAJOR FACILITATOR SUPERFAMILY MULTIDRUG TRANSPORTER MFSC"/>
    <property type="match status" value="1"/>
</dbReference>
<feature type="transmembrane region" description="Helical" evidence="6">
    <location>
        <begin position="116"/>
        <end position="140"/>
    </location>
</feature>
<dbReference type="InterPro" id="IPR020846">
    <property type="entry name" value="MFS_dom"/>
</dbReference>
<evidence type="ECO:0000256" key="1">
    <source>
        <dbReference type="ARBA" id="ARBA00004141"/>
    </source>
</evidence>